<keyword evidence="2" id="KW-1185">Reference proteome</keyword>
<reference evidence="1" key="1">
    <citation type="submission" date="2022-04" db="EMBL/GenBank/DDBJ databases">
        <title>Chromosome-scale genome assembly of Holotrichia oblita Faldermann.</title>
        <authorList>
            <person name="Rongchong L."/>
        </authorList>
    </citation>
    <scope>NUCLEOTIDE SEQUENCE</scope>
    <source>
        <strain evidence="1">81SQS9</strain>
    </source>
</reference>
<organism evidence="1 2">
    <name type="scientific">Holotrichia oblita</name>
    <name type="common">Chafer beetle</name>
    <dbReference type="NCBI Taxonomy" id="644536"/>
    <lineage>
        <taxon>Eukaryota</taxon>
        <taxon>Metazoa</taxon>
        <taxon>Ecdysozoa</taxon>
        <taxon>Arthropoda</taxon>
        <taxon>Hexapoda</taxon>
        <taxon>Insecta</taxon>
        <taxon>Pterygota</taxon>
        <taxon>Neoptera</taxon>
        <taxon>Endopterygota</taxon>
        <taxon>Coleoptera</taxon>
        <taxon>Polyphaga</taxon>
        <taxon>Scarabaeiformia</taxon>
        <taxon>Scarabaeidae</taxon>
        <taxon>Melolonthinae</taxon>
        <taxon>Holotrichia</taxon>
    </lineage>
</organism>
<evidence type="ECO:0000313" key="2">
    <source>
        <dbReference type="Proteomes" id="UP001056778"/>
    </source>
</evidence>
<dbReference type="Proteomes" id="UP001056778">
    <property type="component" value="Chromosome 6"/>
</dbReference>
<dbReference type="EMBL" id="CM043020">
    <property type="protein sequence ID" value="KAI4460224.1"/>
    <property type="molecule type" value="Genomic_DNA"/>
</dbReference>
<protein>
    <submittedName>
        <fullName evidence="1">Nck-associated protein 1</fullName>
    </submittedName>
</protein>
<sequence length="1073" mass="122856">MSRQGNSERKLAEKLIILNDRGVGMLTRIYNIKKACGDAKSKPGFLSDKSLESSIKTIVRRFPSIDAKNLQPLFPIRNDIIKSLSLYYYTFVDLLDFKDNVCELLTSMDAWQIQLDITVNFELTKSYLDLVSTFVALMILLSKVEDRKAVLGLFNAAYEMIHNQMDQSFPRLGSMITDYDLPLKKLSEEFVPHSKLLLSAIKSLETIYPLRNVPADTWRAELKLSLVGNPGQLLKAVQSDRMSAECLSLDTMERWVIFGLMMSPQNLQNESFNRLWISALESSWVTPLFRDEQASFEVKECCTQAVQKAGYKHRERRKFLRTALKELGLILTDQPGLLGPKALMVFMGLCYARDEVLWLLRHNDNPPQQKSKGKSHEDLVDRQLPELLFHMEELRVLVRKYSQVMQRYYVQYLAGYDAIALKHMIQNLQVCPEDESIILSSLCNTISSLSVKQVEDNEIFDFMPFRLDWFRLQAYISSGKSQMNIMDNKELAQFLDTQDFRGTIPYVFGISSAESLYHGLPTNMQPFPDLHSRIMPEERHHIRERSLSVVNMFLDEMAKEAKNIINAICDEQCKMSDKLLPKSCAVLIAAQINRKKKDKNKKNTVDLEKPGKESYRKTRENLTTMDKLHMALTELCYAINYCSTINVWEYTFAPREYLHQHLENRFARALVGMVMYTQETNEIAKPSELLVSVKAYMNVLQTVENYVHIDITRVFNNCLLQQTQPVDSHGDKTIASLYTQWYSEVLLRRVSAGNICFSLNQRAFVSLTPEGSIPFNAEEYSDINELRALAELIGPYGMKQLSETLMWHIASQVQELRKLAETNKEVLVMLRTNFDKPDVMKEQFKKLSNVDNVLQRMTIVGVILSFRQLAQSSLTDVLEQRIPFLLSSILDFRHHLPSGDPLKVVSEMTSAAGIPCKVDPTLINALKMQKPEIDAEDHLLVCLLMVFVAVSIPKLAKMEASFYRASLEGHANNIHCMAIAINYIFGALFTICGQGDIEDRMKEFLALASSSLLRLGQEADKEAIKNRESVYLLLDQIVQESPFLTMDLLESCFPYALIRNAYHAVYKQEQAMA</sequence>
<accession>A0ACB9T0I0</accession>
<proteinExistence type="predicted"/>
<evidence type="ECO:0000313" key="1">
    <source>
        <dbReference type="EMBL" id="KAI4460224.1"/>
    </source>
</evidence>
<comment type="caution">
    <text evidence="1">The sequence shown here is derived from an EMBL/GenBank/DDBJ whole genome shotgun (WGS) entry which is preliminary data.</text>
</comment>
<gene>
    <name evidence="1" type="ORF">MML48_6g00011962</name>
</gene>
<name>A0ACB9T0I0_HOLOL</name>